<dbReference type="Gene3D" id="3.40.50.1000">
    <property type="entry name" value="HAD superfamily/HAD-like"/>
    <property type="match status" value="1"/>
</dbReference>
<proteinExistence type="predicted"/>
<dbReference type="Proteomes" id="UP000262969">
    <property type="component" value="Unassembled WGS sequence"/>
</dbReference>
<sequence length="275" mass="30514">MDIKVLALDLDGTLTNSEKKITPNTKETLQRAMEDGVTVVLASGRPLVGIKPLAKELELSKYSGYILAYNGGQIIDCHTGKEVYQKVLNVERIASIYEVAKQFGVSMLTYDGEDIITEDDTDPYVLRECFINKVKVRKIEDIVSHVTYPVPKCLVVGDHEKLLPVRDYLKEKYGDELSIYFSEPFFLEIMPLGVEKSASLELLLNRLQLSREELMACGDGLNDITMLQYAGLGVAMGNACKEAKEVSNYVTATNDEDGVAKAVNRFILSGEQMVG</sequence>
<evidence type="ECO:0000313" key="1">
    <source>
        <dbReference type="EMBL" id="HCL02605.1"/>
    </source>
</evidence>
<dbReference type="NCBIfam" id="TIGR01484">
    <property type="entry name" value="HAD-SF-IIB"/>
    <property type="match status" value="1"/>
</dbReference>
<dbReference type="PROSITE" id="PS01229">
    <property type="entry name" value="COF_2"/>
    <property type="match status" value="1"/>
</dbReference>
<gene>
    <name evidence="1" type="ORF">DHW61_09350</name>
</gene>
<dbReference type="SFLD" id="SFLDG01144">
    <property type="entry name" value="C2.B.4:_PGP_Like"/>
    <property type="match status" value="1"/>
</dbReference>
<dbReference type="PANTHER" id="PTHR10000">
    <property type="entry name" value="PHOSPHOSERINE PHOSPHATASE"/>
    <property type="match status" value="1"/>
</dbReference>
<accession>A0A3D2X7T4</accession>
<dbReference type="PANTHER" id="PTHR10000:SF8">
    <property type="entry name" value="HAD SUPERFAMILY HYDROLASE-LIKE, TYPE 3"/>
    <property type="match status" value="1"/>
</dbReference>
<dbReference type="GO" id="GO:0000287">
    <property type="term" value="F:magnesium ion binding"/>
    <property type="evidence" value="ECO:0007669"/>
    <property type="project" value="TreeGrafter"/>
</dbReference>
<dbReference type="SFLD" id="SFLDS00003">
    <property type="entry name" value="Haloacid_Dehalogenase"/>
    <property type="match status" value="1"/>
</dbReference>
<dbReference type="GO" id="GO:0005829">
    <property type="term" value="C:cytosol"/>
    <property type="evidence" value="ECO:0007669"/>
    <property type="project" value="TreeGrafter"/>
</dbReference>
<keyword evidence="1" id="KW-0378">Hydrolase</keyword>
<dbReference type="InterPro" id="IPR023214">
    <property type="entry name" value="HAD_sf"/>
</dbReference>
<dbReference type="AlphaFoldDB" id="A0A3D2X7T4"/>
<evidence type="ECO:0000313" key="2">
    <source>
        <dbReference type="Proteomes" id="UP000262969"/>
    </source>
</evidence>
<dbReference type="Pfam" id="PF08282">
    <property type="entry name" value="Hydrolase_3"/>
    <property type="match status" value="1"/>
</dbReference>
<dbReference type="InterPro" id="IPR000150">
    <property type="entry name" value="Cof"/>
</dbReference>
<reference evidence="1 2" key="1">
    <citation type="journal article" date="2018" name="Nat. Biotechnol.">
        <title>A standardized bacterial taxonomy based on genome phylogeny substantially revises the tree of life.</title>
        <authorList>
            <person name="Parks D.H."/>
            <person name="Chuvochina M."/>
            <person name="Waite D.W."/>
            <person name="Rinke C."/>
            <person name="Skarshewski A."/>
            <person name="Chaumeil P.A."/>
            <person name="Hugenholtz P."/>
        </authorList>
    </citation>
    <scope>NUCLEOTIDE SEQUENCE [LARGE SCALE GENOMIC DNA]</scope>
    <source>
        <strain evidence="1">UBA11728</strain>
    </source>
</reference>
<dbReference type="SFLD" id="SFLDG01140">
    <property type="entry name" value="C2.B:_Phosphomannomutase_and_P"/>
    <property type="match status" value="1"/>
</dbReference>
<dbReference type="GO" id="GO:0016791">
    <property type="term" value="F:phosphatase activity"/>
    <property type="evidence" value="ECO:0007669"/>
    <property type="project" value="TreeGrafter"/>
</dbReference>
<organism evidence="1 2">
    <name type="scientific">Lachnoclostridium phytofermentans</name>
    <dbReference type="NCBI Taxonomy" id="66219"/>
    <lineage>
        <taxon>Bacteria</taxon>
        <taxon>Bacillati</taxon>
        <taxon>Bacillota</taxon>
        <taxon>Clostridia</taxon>
        <taxon>Lachnospirales</taxon>
        <taxon>Lachnospiraceae</taxon>
    </lineage>
</organism>
<dbReference type="SUPFAM" id="SSF56784">
    <property type="entry name" value="HAD-like"/>
    <property type="match status" value="1"/>
</dbReference>
<dbReference type="Gene3D" id="3.30.1240.10">
    <property type="match status" value="1"/>
</dbReference>
<dbReference type="InterPro" id="IPR036412">
    <property type="entry name" value="HAD-like_sf"/>
</dbReference>
<dbReference type="InterPro" id="IPR006379">
    <property type="entry name" value="HAD-SF_hydro_IIB"/>
</dbReference>
<dbReference type="CDD" id="cd07516">
    <property type="entry name" value="HAD_Pase"/>
    <property type="match status" value="1"/>
</dbReference>
<protein>
    <submittedName>
        <fullName evidence="1">Cof-type HAD-IIB family hydrolase</fullName>
    </submittedName>
</protein>
<name>A0A3D2X7T4_9FIRM</name>
<comment type="caution">
    <text evidence="1">The sequence shown here is derived from an EMBL/GenBank/DDBJ whole genome shotgun (WGS) entry which is preliminary data.</text>
</comment>
<dbReference type="NCBIfam" id="TIGR00099">
    <property type="entry name" value="Cof-subfamily"/>
    <property type="match status" value="1"/>
</dbReference>
<dbReference type="EMBL" id="DPVV01000307">
    <property type="protein sequence ID" value="HCL02605.1"/>
    <property type="molecule type" value="Genomic_DNA"/>
</dbReference>